<dbReference type="Pfam" id="PF13610">
    <property type="entry name" value="DDE_Tnp_IS240"/>
    <property type="match status" value="1"/>
</dbReference>
<evidence type="ECO:0000259" key="1">
    <source>
        <dbReference type="Pfam" id="PF13610"/>
    </source>
</evidence>
<dbReference type="EMBL" id="LQBP01000002">
    <property type="protein sequence ID" value="KUJ81336.1"/>
    <property type="molecule type" value="Genomic_DNA"/>
</dbReference>
<accession>A0A0X3U3C3</accession>
<organism evidence="2 3">
    <name type="scientific">Ruegeria profundi</name>
    <dbReference type="NCBI Taxonomy" id="1685378"/>
    <lineage>
        <taxon>Bacteria</taxon>
        <taxon>Pseudomonadati</taxon>
        <taxon>Pseudomonadota</taxon>
        <taxon>Alphaproteobacteria</taxon>
        <taxon>Rhodobacterales</taxon>
        <taxon>Roseobacteraceae</taxon>
        <taxon>Ruegeria</taxon>
    </lineage>
</organism>
<dbReference type="Proteomes" id="UP000053690">
    <property type="component" value="Unassembled WGS sequence"/>
</dbReference>
<proteinExistence type="predicted"/>
<comment type="caution">
    <text evidence="2">The sequence shown here is derived from an EMBL/GenBank/DDBJ whole genome shotgun (WGS) entry which is preliminary data.</text>
</comment>
<evidence type="ECO:0000313" key="3">
    <source>
        <dbReference type="Proteomes" id="UP000053690"/>
    </source>
</evidence>
<sequence length="81" mass="9283">MIKLCQCRENIDQFAALLNTALVEILLAARGVMVIWEAIRLWRAIDANGGVVDILVQTRRNAKAEKRFFKDWFRSLANYGS</sequence>
<name>A0A0X3U3C3_9RHOB</name>
<feature type="domain" description="DDE" evidence="1">
    <location>
        <begin position="41"/>
        <end position="75"/>
    </location>
</feature>
<evidence type="ECO:0000313" key="2">
    <source>
        <dbReference type="EMBL" id="KUJ81336.1"/>
    </source>
</evidence>
<keyword evidence="3" id="KW-1185">Reference proteome</keyword>
<dbReference type="InterPro" id="IPR032874">
    <property type="entry name" value="DDE_dom"/>
</dbReference>
<dbReference type="AlphaFoldDB" id="A0A0X3U3C3"/>
<dbReference type="STRING" id="1685378.AVO44_05660"/>
<reference evidence="3" key="1">
    <citation type="submission" date="2015-12" db="EMBL/GenBank/DDBJ databases">
        <authorList>
            <person name="Zhang G."/>
            <person name="Stingl U."/>
        </authorList>
    </citation>
    <scope>NUCLEOTIDE SEQUENCE [LARGE SCALE GENOMIC DNA]</scope>
    <source>
        <strain evidence="3">ZGT108</strain>
    </source>
</reference>
<protein>
    <recommendedName>
        <fullName evidence="1">DDE domain-containing protein</fullName>
    </recommendedName>
</protein>
<gene>
    <name evidence="2" type="ORF">AVO44_05660</name>
</gene>